<proteinExistence type="predicted"/>
<evidence type="ECO:0000313" key="3">
    <source>
        <dbReference type="Proteomes" id="UP000236884"/>
    </source>
</evidence>
<protein>
    <recommendedName>
        <fullName evidence="1">Arc-like DNA binding domain-containing protein</fullName>
    </recommendedName>
</protein>
<dbReference type="InterPro" id="IPR010985">
    <property type="entry name" value="Ribbon_hlx_hlx"/>
</dbReference>
<sequence>MKQAITVRIPLKLMGQLREKASANHRSLSNEVVAALEHTLNVPTASREVVSCR</sequence>
<feature type="domain" description="Arc-like DNA binding" evidence="1">
    <location>
        <begin position="6"/>
        <end position="43"/>
    </location>
</feature>
<dbReference type="InterPro" id="IPR005569">
    <property type="entry name" value="Arc_DNA-bd_dom"/>
</dbReference>
<dbReference type="SUPFAM" id="SSF47598">
    <property type="entry name" value="Ribbon-helix-helix"/>
    <property type="match status" value="1"/>
</dbReference>
<dbReference type="Gene3D" id="1.10.1220.10">
    <property type="entry name" value="Met repressor-like"/>
    <property type="match status" value="1"/>
</dbReference>
<dbReference type="Proteomes" id="UP000236884">
    <property type="component" value="Chromosome"/>
</dbReference>
<gene>
    <name evidence="2" type="ORF">GJW-30_1_00064</name>
</gene>
<evidence type="ECO:0000259" key="1">
    <source>
        <dbReference type="Pfam" id="PF03869"/>
    </source>
</evidence>
<name>A0A0S3PNN4_9BRAD</name>
<dbReference type="GO" id="GO:0006355">
    <property type="term" value="P:regulation of DNA-templated transcription"/>
    <property type="evidence" value="ECO:0007669"/>
    <property type="project" value="InterPro"/>
</dbReference>
<dbReference type="InterPro" id="IPR013321">
    <property type="entry name" value="Arc_rbn_hlx_hlx"/>
</dbReference>
<dbReference type="KEGG" id="vgo:GJW-30_1_00064"/>
<organism evidence="2 3">
    <name type="scientific">Variibacter gotjawalensis</name>
    <dbReference type="NCBI Taxonomy" id="1333996"/>
    <lineage>
        <taxon>Bacteria</taxon>
        <taxon>Pseudomonadati</taxon>
        <taxon>Pseudomonadota</taxon>
        <taxon>Alphaproteobacteria</taxon>
        <taxon>Hyphomicrobiales</taxon>
        <taxon>Nitrobacteraceae</taxon>
        <taxon>Variibacter</taxon>
    </lineage>
</organism>
<evidence type="ECO:0000313" key="2">
    <source>
        <dbReference type="EMBL" id="BAT57558.1"/>
    </source>
</evidence>
<dbReference type="EMBL" id="AP014946">
    <property type="protein sequence ID" value="BAT57558.1"/>
    <property type="molecule type" value="Genomic_DNA"/>
</dbReference>
<dbReference type="Pfam" id="PF03869">
    <property type="entry name" value="Arc"/>
    <property type="match status" value="1"/>
</dbReference>
<keyword evidence="3" id="KW-1185">Reference proteome</keyword>
<dbReference type="AlphaFoldDB" id="A0A0S3PNN4"/>
<dbReference type="GO" id="GO:0003677">
    <property type="term" value="F:DNA binding"/>
    <property type="evidence" value="ECO:0007669"/>
    <property type="project" value="InterPro"/>
</dbReference>
<accession>A0A0S3PNN4</accession>
<dbReference type="RefSeq" id="WP_096350364.1">
    <property type="nucleotide sequence ID" value="NZ_JAASRT010000001.1"/>
</dbReference>
<reference evidence="2 3" key="1">
    <citation type="submission" date="2015-08" db="EMBL/GenBank/DDBJ databases">
        <title>Investigation of the bacterial diversity of lava forest soil.</title>
        <authorList>
            <person name="Lee J.S."/>
        </authorList>
    </citation>
    <scope>NUCLEOTIDE SEQUENCE [LARGE SCALE GENOMIC DNA]</scope>
    <source>
        <strain evidence="2 3">GJW-30</strain>
    </source>
</reference>